<dbReference type="Pfam" id="PF00361">
    <property type="entry name" value="Proton_antipo_M"/>
    <property type="match status" value="1"/>
</dbReference>
<keyword evidence="10" id="KW-0520">NAD</keyword>
<comment type="catalytic activity">
    <reaction evidence="9 10">
        <text>a ubiquinone + NADH + 5 H(+)(in) = a ubiquinol + NAD(+) + 4 H(+)(out)</text>
        <dbReference type="Rhea" id="RHEA:29091"/>
        <dbReference type="Rhea" id="RHEA-COMP:9565"/>
        <dbReference type="Rhea" id="RHEA-COMP:9566"/>
        <dbReference type="ChEBI" id="CHEBI:15378"/>
        <dbReference type="ChEBI" id="CHEBI:16389"/>
        <dbReference type="ChEBI" id="CHEBI:17976"/>
        <dbReference type="ChEBI" id="CHEBI:57540"/>
        <dbReference type="ChEBI" id="CHEBI:57945"/>
        <dbReference type="EC" id="7.1.1.2"/>
    </reaction>
</comment>
<accession>A0A9E8GB41</accession>
<feature type="transmembrane region" description="Helical" evidence="10">
    <location>
        <begin position="287"/>
        <end position="309"/>
    </location>
</feature>
<feature type="transmembrane region" description="Helical" evidence="10">
    <location>
        <begin position="163"/>
        <end position="183"/>
    </location>
</feature>
<feature type="transmembrane region" description="Helical" evidence="10">
    <location>
        <begin position="236"/>
        <end position="256"/>
    </location>
</feature>
<evidence type="ECO:0000256" key="10">
    <source>
        <dbReference type="RuleBase" id="RU003404"/>
    </source>
</evidence>
<evidence type="ECO:0000256" key="3">
    <source>
        <dbReference type="ARBA" id="ARBA00012944"/>
    </source>
</evidence>
<feature type="transmembrane region" description="Helical" evidence="10">
    <location>
        <begin position="537"/>
        <end position="554"/>
    </location>
</feature>
<keyword evidence="5 10" id="KW-0812">Transmembrane</keyword>
<protein>
    <recommendedName>
        <fullName evidence="4 10">NADH-ubiquinone oxidoreductase chain 5</fullName>
        <ecNumber evidence="3 10">7.1.1.2</ecNumber>
    </recommendedName>
</protein>
<evidence type="ECO:0000256" key="2">
    <source>
        <dbReference type="ARBA" id="ARBA00004141"/>
    </source>
</evidence>
<gene>
    <name evidence="13" type="primary">nad5</name>
</gene>
<evidence type="ECO:0000256" key="9">
    <source>
        <dbReference type="ARBA" id="ARBA00049551"/>
    </source>
</evidence>
<feature type="transmembrane region" description="Helical" evidence="10">
    <location>
        <begin position="85"/>
        <end position="103"/>
    </location>
</feature>
<evidence type="ECO:0000259" key="11">
    <source>
        <dbReference type="Pfam" id="PF00361"/>
    </source>
</evidence>
<keyword evidence="10 13" id="KW-0496">Mitochondrion</keyword>
<feature type="domain" description="NADH:quinone oxidoreductase/Mrp antiporter transmembrane" evidence="11">
    <location>
        <begin position="103"/>
        <end position="370"/>
    </location>
</feature>
<reference evidence="13" key="1">
    <citation type="journal article" date="2022" name="Genes (Basel)">
        <title>Novel Gene Rearrangements in the Mitochondrial Genomes of Cynipoid Wasps (Hymenoptera: Cynipoidea).</title>
        <authorList>
            <person name="Shu X."/>
            <person name="Li Z."/>
            <person name="Yuan R."/>
            <person name="Tang P."/>
            <person name="Chen X."/>
        </authorList>
    </citation>
    <scope>NUCLEOTIDE SEQUENCE</scope>
</reference>
<dbReference type="GO" id="GO:0003954">
    <property type="term" value="F:NADH dehydrogenase activity"/>
    <property type="evidence" value="ECO:0007669"/>
    <property type="project" value="TreeGrafter"/>
</dbReference>
<evidence type="ECO:0000256" key="6">
    <source>
        <dbReference type="ARBA" id="ARBA00022982"/>
    </source>
</evidence>
<dbReference type="EMBL" id="OM677827">
    <property type="protein sequence ID" value="UZT67501.1"/>
    <property type="molecule type" value="Genomic_DNA"/>
</dbReference>
<dbReference type="PRINTS" id="PR01434">
    <property type="entry name" value="NADHDHGNASE5"/>
</dbReference>
<dbReference type="InterPro" id="IPR001516">
    <property type="entry name" value="Proton_antipo_N"/>
</dbReference>
<evidence type="ECO:0000259" key="12">
    <source>
        <dbReference type="Pfam" id="PF00662"/>
    </source>
</evidence>
<feature type="transmembrane region" description="Helical" evidence="10">
    <location>
        <begin position="330"/>
        <end position="349"/>
    </location>
</feature>
<reference evidence="13" key="2">
    <citation type="submission" date="2022-02" db="EMBL/GenBank/DDBJ databases">
        <authorList>
            <person name="Shu X.H."/>
            <person name="Li Z.K."/>
            <person name="Tang P."/>
            <person name="Chen X.X."/>
        </authorList>
    </citation>
    <scope>NUCLEOTIDE SEQUENCE</scope>
</reference>
<evidence type="ECO:0000256" key="8">
    <source>
        <dbReference type="ARBA" id="ARBA00023136"/>
    </source>
</evidence>
<sequence>MLNLLYSFLLITPSLNLFLFSIFFLIKKKIFIIEWSIITFMNYTLEFMLYLDWMTLMFLSVVMFISSMVMTYSKEYMQMELKNKYFIMILMMFVVSMMLMIVSPNIFSIILGWDGLGLISYCLIIYYQNYSSFNSGMITLLTNRIGDITLLLMIFLMMNMNSWNLMIFNFNNLLFTILLLIMIMTKSAQTPFSMWLPAAMAAPTPVSSLVHSSTLVTAGIYLLIRFNKIFLKNNLNIYIMIIGMTTMLISSTNALFEFDLKKIIALSTLSQLGLMMMMLSMNMPPYVFFHLISHAMFKSLLFLCSGIMIHTLNNSQDIRTMGTLIYETPLLIILFNFSNLSLCGIPFLSGFFSKDLMFEMILNFNFNSFIYPLMYLSITLTILYSFRLMYYLTFNMNMNLTLNLKNDNFLMSISIYPLFLMSIIFGNMINWILFSTINFSIINLKIKMHIFFMMNLSLMIFIIMKLNLLNMKLYLIKMIMMMSTFFFLMKISTSPSMKFIPITKILINNNESMWNEYYGKYKIKMILMTMFNSTTPMFINLIPTFFTLLIYIIIMQTMLM</sequence>
<name>A0A9E8GB41_9HYME</name>
<comment type="function">
    <text evidence="10">Core subunit of the mitochondrial membrane respiratory chain NADH dehydrogenase (Complex I) which catalyzes electron transfer from NADH through the respiratory chain, using ubiquinone as an electron acceptor. Essential for the catalytic activity and assembly of complex I.</text>
</comment>
<dbReference type="GO" id="GO:0015990">
    <property type="term" value="P:electron transport coupled proton transport"/>
    <property type="evidence" value="ECO:0007669"/>
    <property type="project" value="TreeGrafter"/>
</dbReference>
<dbReference type="GO" id="GO:0042773">
    <property type="term" value="P:ATP synthesis coupled electron transport"/>
    <property type="evidence" value="ECO:0007669"/>
    <property type="project" value="InterPro"/>
</dbReference>
<dbReference type="Pfam" id="PF00662">
    <property type="entry name" value="Proton_antipo_N"/>
    <property type="match status" value="1"/>
</dbReference>
<comment type="subcellular location">
    <subcellularLocation>
        <location evidence="2">Membrane</location>
        <topology evidence="2">Multi-pass membrane protein</topology>
    </subcellularLocation>
</comment>
<dbReference type="GO" id="GO:0016020">
    <property type="term" value="C:membrane"/>
    <property type="evidence" value="ECO:0007669"/>
    <property type="project" value="UniProtKB-SubCell"/>
</dbReference>
<organism evidence="13">
    <name type="scientific">Trybliographa sp. ZJUH 20220008</name>
    <dbReference type="NCBI Taxonomy" id="2943454"/>
    <lineage>
        <taxon>Eukaryota</taxon>
        <taxon>Metazoa</taxon>
        <taxon>Ecdysozoa</taxon>
        <taxon>Arthropoda</taxon>
        <taxon>Hexapoda</taxon>
        <taxon>Insecta</taxon>
        <taxon>Pterygota</taxon>
        <taxon>Neoptera</taxon>
        <taxon>Endopterygota</taxon>
        <taxon>Hymenoptera</taxon>
        <taxon>Apocrita</taxon>
        <taxon>Proctotrupomorpha</taxon>
        <taxon>Cynipoidea</taxon>
        <taxon>Figitidae</taxon>
        <taxon>Eucoilinae</taxon>
        <taxon>Trybliographa</taxon>
    </lineage>
</organism>
<keyword evidence="7 10" id="KW-1133">Transmembrane helix</keyword>
<keyword evidence="8 10" id="KW-0472">Membrane</keyword>
<dbReference type="InterPro" id="IPR003945">
    <property type="entry name" value="NU5C-like"/>
</dbReference>
<evidence type="ECO:0000256" key="1">
    <source>
        <dbReference type="ARBA" id="ARBA00003257"/>
    </source>
</evidence>
<dbReference type="InterPro" id="IPR001750">
    <property type="entry name" value="ND/Mrp_TM"/>
</dbReference>
<evidence type="ECO:0000256" key="4">
    <source>
        <dbReference type="ARBA" id="ARBA00021096"/>
    </source>
</evidence>
<feature type="domain" description="NADH-Ubiquinone oxidoreductase (complex I) chain 5 N-terminal" evidence="12">
    <location>
        <begin position="38"/>
        <end position="86"/>
    </location>
</feature>
<comment type="function">
    <text evidence="1">Core subunit of the mitochondrial membrane respiratory chain NADH dehydrogenase (Complex I) that is believed to belong to the minimal assembly required for catalysis. Complex I functions in the transfer of electrons from NADH to the respiratory chain. The immediate electron acceptor for the enzyme is believed to be ubiquinone.</text>
</comment>
<dbReference type="PANTHER" id="PTHR42829">
    <property type="entry name" value="NADH-UBIQUINONE OXIDOREDUCTASE CHAIN 5"/>
    <property type="match status" value="1"/>
</dbReference>
<dbReference type="AlphaFoldDB" id="A0A9E8GB41"/>
<evidence type="ECO:0000313" key="13">
    <source>
        <dbReference type="EMBL" id="UZT67501.1"/>
    </source>
</evidence>
<feature type="transmembrane region" description="Helical" evidence="10">
    <location>
        <begin position="109"/>
        <end position="126"/>
    </location>
</feature>
<feature type="transmembrane region" description="Helical" evidence="10">
    <location>
        <begin position="6"/>
        <end position="25"/>
    </location>
</feature>
<feature type="transmembrane region" description="Helical" evidence="10">
    <location>
        <begin position="369"/>
        <end position="392"/>
    </location>
</feature>
<feature type="transmembrane region" description="Helical" evidence="10">
    <location>
        <begin position="56"/>
        <end position="73"/>
    </location>
</feature>
<dbReference type="GO" id="GO:0008137">
    <property type="term" value="F:NADH dehydrogenase (ubiquinone) activity"/>
    <property type="evidence" value="ECO:0007669"/>
    <property type="project" value="UniProtKB-EC"/>
</dbReference>
<geneLocation type="mitochondrion" evidence="13"/>
<keyword evidence="10" id="KW-0813">Transport</keyword>
<comment type="similarity">
    <text evidence="10">Belongs to the complex I subunit 5 family.</text>
</comment>
<feature type="transmembrane region" description="Helical" evidence="10">
    <location>
        <begin position="195"/>
        <end position="224"/>
    </location>
</feature>
<keyword evidence="10" id="KW-0830">Ubiquinone</keyword>
<dbReference type="PANTHER" id="PTHR42829:SF2">
    <property type="entry name" value="NADH-UBIQUINONE OXIDOREDUCTASE CHAIN 5"/>
    <property type="match status" value="1"/>
</dbReference>
<feature type="transmembrane region" description="Helical" evidence="10">
    <location>
        <begin position="446"/>
        <end position="466"/>
    </location>
</feature>
<feature type="transmembrane region" description="Helical" evidence="10">
    <location>
        <begin position="138"/>
        <end position="157"/>
    </location>
</feature>
<evidence type="ECO:0000256" key="7">
    <source>
        <dbReference type="ARBA" id="ARBA00022989"/>
    </source>
</evidence>
<evidence type="ECO:0000256" key="5">
    <source>
        <dbReference type="ARBA" id="ARBA00022692"/>
    </source>
</evidence>
<proteinExistence type="inferred from homology"/>
<dbReference type="EC" id="7.1.1.2" evidence="3 10"/>
<feature type="transmembrane region" description="Helical" evidence="10">
    <location>
        <begin position="413"/>
        <end position="434"/>
    </location>
</feature>
<keyword evidence="6" id="KW-0249">Electron transport</keyword>